<feature type="domain" description="Tryptophan synthase beta chain-like PALP" evidence="3">
    <location>
        <begin position="12"/>
        <end position="284"/>
    </location>
</feature>
<proteinExistence type="predicted"/>
<gene>
    <name evidence="4" type="ORF">SFRA_011695</name>
</gene>
<dbReference type="InterPro" id="IPR036052">
    <property type="entry name" value="TrpB-like_PALP_sf"/>
</dbReference>
<keyword evidence="2" id="KW-0663">Pyridoxal phosphate</keyword>
<reference evidence="4 5" key="1">
    <citation type="journal article" date="2014" name="Genome Announc.">
        <title>Draft Genome Sequence of Streptomyces fradiae ATCC 19609, a Strain Highly Sensitive to Antibiotics.</title>
        <authorList>
            <person name="Bekker O.B."/>
            <person name="Klimina K.M."/>
            <person name="Vatlin A.A."/>
            <person name="Zakharevich N.V."/>
            <person name="Kasianov A.S."/>
            <person name="Danilenko V.N."/>
        </authorList>
    </citation>
    <scope>NUCLEOTIDE SEQUENCE [LARGE SCALE GENOMIC DNA]</scope>
    <source>
        <strain evidence="4 5">ATCC 19609</strain>
    </source>
</reference>
<dbReference type="InterPro" id="IPR050214">
    <property type="entry name" value="Cys_Synth/Cystath_Beta-Synth"/>
</dbReference>
<dbReference type="EMBL" id="JNAD02000004">
    <property type="protein sequence ID" value="RKM96682.1"/>
    <property type="molecule type" value="Genomic_DNA"/>
</dbReference>
<dbReference type="CDD" id="cd01561">
    <property type="entry name" value="CBS_like"/>
    <property type="match status" value="1"/>
</dbReference>
<evidence type="ECO:0000256" key="2">
    <source>
        <dbReference type="ARBA" id="ARBA00022898"/>
    </source>
</evidence>
<dbReference type="Gene3D" id="3.40.50.1100">
    <property type="match status" value="2"/>
</dbReference>
<protein>
    <submittedName>
        <fullName evidence="4">Pyridoxal-phosphate dependent enzyme</fullName>
    </submittedName>
</protein>
<evidence type="ECO:0000256" key="1">
    <source>
        <dbReference type="ARBA" id="ARBA00001933"/>
    </source>
</evidence>
<dbReference type="SUPFAM" id="SSF53686">
    <property type="entry name" value="Tryptophan synthase beta subunit-like PLP-dependent enzymes"/>
    <property type="match status" value="1"/>
</dbReference>
<accession>A0A3M8F8I0</accession>
<dbReference type="GO" id="GO:1901605">
    <property type="term" value="P:alpha-amino acid metabolic process"/>
    <property type="evidence" value="ECO:0007669"/>
    <property type="project" value="UniProtKB-ARBA"/>
</dbReference>
<dbReference type="OrthoDB" id="5176350at2"/>
<dbReference type="PANTHER" id="PTHR10314">
    <property type="entry name" value="CYSTATHIONINE BETA-SYNTHASE"/>
    <property type="match status" value="1"/>
</dbReference>
<evidence type="ECO:0000313" key="4">
    <source>
        <dbReference type="EMBL" id="RKM96682.1"/>
    </source>
</evidence>
<organism evidence="4 5">
    <name type="scientific">Streptomyces xinghaiensis</name>
    <dbReference type="NCBI Taxonomy" id="1038928"/>
    <lineage>
        <taxon>Bacteria</taxon>
        <taxon>Bacillati</taxon>
        <taxon>Actinomycetota</taxon>
        <taxon>Actinomycetes</taxon>
        <taxon>Kitasatosporales</taxon>
        <taxon>Streptomycetaceae</taxon>
        <taxon>Streptomyces</taxon>
    </lineage>
</organism>
<sequence length="327" mass="35294">MQHLLERFEALLGPTPVKTIELDVLGRPRRLHLKLEGYNITGSIKARTAYGLVRGLVQDGRLWPGAELLESTSGNLGVALASMARYLGVGFTAVVDPLCTAESRSRLRDLGARVVMVEEADRAGGYLLSRLAKVRELLETDDRYVWGNQYESRRNPGIHREMTGPEILGQMPIPPDALFAAVSTGGTFAGLSQCFRERGLATRMVAVDISGSAAYGGPPGKRYLSGIGASRPSSFLTDDLIDHYLYVDVDETARYCRKVLREAGIHLGASSGAVVAACVRHLGENPDITDPLCICADGGEKYESTVYSDRWLETVGGVPQPGGGGMR</sequence>
<evidence type="ECO:0000259" key="3">
    <source>
        <dbReference type="Pfam" id="PF00291"/>
    </source>
</evidence>
<dbReference type="Proteomes" id="UP000028058">
    <property type="component" value="Unassembled WGS sequence"/>
</dbReference>
<dbReference type="Pfam" id="PF00291">
    <property type="entry name" value="PALP"/>
    <property type="match status" value="1"/>
</dbReference>
<name>A0A3M8F8I0_9ACTN</name>
<dbReference type="RefSeq" id="WP_043472545.1">
    <property type="nucleotide sequence ID" value="NZ_JBIRWO010000013.1"/>
</dbReference>
<evidence type="ECO:0000313" key="5">
    <source>
        <dbReference type="Proteomes" id="UP000028058"/>
    </source>
</evidence>
<keyword evidence="5" id="KW-1185">Reference proteome</keyword>
<dbReference type="AlphaFoldDB" id="A0A3M8F8I0"/>
<comment type="caution">
    <text evidence="4">The sequence shown here is derived from an EMBL/GenBank/DDBJ whole genome shotgun (WGS) entry which is preliminary data.</text>
</comment>
<dbReference type="InterPro" id="IPR001926">
    <property type="entry name" value="TrpB-like_PALP"/>
</dbReference>
<comment type="cofactor">
    <cofactor evidence="1">
        <name>pyridoxal 5'-phosphate</name>
        <dbReference type="ChEBI" id="CHEBI:597326"/>
    </cofactor>
</comment>